<evidence type="ECO:0000313" key="11">
    <source>
        <dbReference type="EMBL" id="MDO7882061.1"/>
    </source>
</evidence>
<dbReference type="Pfam" id="PF00909">
    <property type="entry name" value="Ammonium_transp"/>
    <property type="match status" value="1"/>
</dbReference>
<feature type="transmembrane region" description="Helical" evidence="9">
    <location>
        <begin position="195"/>
        <end position="214"/>
    </location>
</feature>
<gene>
    <name evidence="11" type="ORF">Q5716_07460</name>
</gene>
<dbReference type="PANTHER" id="PTHR43029">
    <property type="entry name" value="AMMONIUM TRANSPORTER MEP2"/>
    <property type="match status" value="1"/>
</dbReference>
<comment type="subcellular location">
    <subcellularLocation>
        <location evidence="1">Membrane</location>
        <topology evidence="1">Multi-pass membrane protein</topology>
    </subcellularLocation>
</comment>
<evidence type="ECO:0000256" key="3">
    <source>
        <dbReference type="ARBA" id="ARBA00022448"/>
    </source>
</evidence>
<feature type="transmembrane region" description="Helical" evidence="9">
    <location>
        <begin position="70"/>
        <end position="88"/>
    </location>
</feature>
<sequence length="349" mass="35027">MGQTVHDWPIILLAVGSLGAMAASLAVLYSRLLPAGSWLHSFGISAACAALGAALWFVVIALLIPEAVTGLFVPIGMMGAVAATLASMAMRATDPPTSAVLVFSAAWSLLVFVPVALATFITGVVGVAPVDHAGSLVVNVAGGAAAFGILLVRSEPSDVPATVVPRWVSALAVTLLVGAWLAWLAAAELAFDEAAATAVGNGVLGGAGGVVGWLAVQRIRHQSSSLAAVAAGLMSGLVAVSAGAPLLSPVAAVSTGVIAGGVACLVTLGRIVASGREQWFLPGTHLVAGAVGLVLVGLVANDAGFLFTGQIGFIQDQLVSTVVVSLYSAGVSFLLWTLLARLRRRRTTS</sequence>
<dbReference type="InterPro" id="IPR024041">
    <property type="entry name" value="NH4_transpt_AmtB-like_dom"/>
</dbReference>
<dbReference type="Gene3D" id="1.10.3430.10">
    <property type="entry name" value="Ammonium transporter AmtB like domains"/>
    <property type="match status" value="1"/>
</dbReference>
<evidence type="ECO:0000256" key="6">
    <source>
        <dbReference type="ARBA" id="ARBA00023136"/>
    </source>
</evidence>
<keyword evidence="12" id="KW-1185">Reference proteome</keyword>
<dbReference type="Proteomes" id="UP001241072">
    <property type="component" value="Unassembled WGS sequence"/>
</dbReference>
<accession>A0ABT9BM12</accession>
<name>A0ABT9BM12_9MICO</name>
<feature type="domain" description="Ammonium transporter AmtB-like" evidence="10">
    <location>
        <begin position="68"/>
        <end position="340"/>
    </location>
</feature>
<evidence type="ECO:0000313" key="12">
    <source>
        <dbReference type="Proteomes" id="UP001241072"/>
    </source>
</evidence>
<keyword evidence="4 9" id="KW-0812">Transmembrane</keyword>
<dbReference type="InterPro" id="IPR001905">
    <property type="entry name" value="Ammonium_transpt"/>
</dbReference>
<feature type="transmembrane region" description="Helical" evidence="9">
    <location>
        <begin position="226"/>
        <end position="244"/>
    </location>
</feature>
<evidence type="ECO:0000256" key="5">
    <source>
        <dbReference type="ARBA" id="ARBA00022989"/>
    </source>
</evidence>
<evidence type="ECO:0000256" key="7">
    <source>
        <dbReference type="ARBA" id="ARBA00023177"/>
    </source>
</evidence>
<feature type="transmembrane region" description="Helical" evidence="9">
    <location>
        <begin position="279"/>
        <end position="298"/>
    </location>
</feature>
<organism evidence="11 12">
    <name type="scientific">Antiquaquibacter soli</name>
    <dbReference type="NCBI Taxonomy" id="3064523"/>
    <lineage>
        <taxon>Bacteria</taxon>
        <taxon>Bacillati</taxon>
        <taxon>Actinomycetota</taxon>
        <taxon>Actinomycetes</taxon>
        <taxon>Micrococcales</taxon>
        <taxon>Microbacteriaceae</taxon>
        <taxon>Antiquaquibacter</taxon>
    </lineage>
</organism>
<evidence type="ECO:0000256" key="1">
    <source>
        <dbReference type="ARBA" id="ARBA00004141"/>
    </source>
</evidence>
<feature type="transmembrane region" description="Helical" evidence="9">
    <location>
        <begin position="100"/>
        <end position="127"/>
    </location>
</feature>
<keyword evidence="6 9" id="KW-0472">Membrane</keyword>
<feature type="transmembrane region" description="Helical" evidence="9">
    <location>
        <begin position="41"/>
        <end position="64"/>
    </location>
</feature>
<dbReference type="InterPro" id="IPR029020">
    <property type="entry name" value="Ammonium/urea_transptr"/>
</dbReference>
<feature type="transmembrane region" description="Helical" evidence="9">
    <location>
        <begin position="6"/>
        <end position="29"/>
    </location>
</feature>
<protein>
    <recommendedName>
        <fullName evidence="8">Ammonium transporter</fullName>
    </recommendedName>
</protein>
<evidence type="ECO:0000256" key="2">
    <source>
        <dbReference type="ARBA" id="ARBA00005887"/>
    </source>
</evidence>
<comment type="caution">
    <text evidence="11">The sequence shown here is derived from an EMBL/GenBank/DDBJ whole genome shotgun (WGS) entry which is preliminary data.</text>
</comment>
<feature type="transmembrane region" description="Helical" evidence="9">
    <location>
        <begin position="318"/>
        <end position="339"/>
    </location>
</feature>
<evidence type="ECO:0000259" key="10">
    <source>
        <dbReference type="Pfam" id="PF00909"/>
    </source>
</evidence>
<keyword evidence="3" id="KW-0813">Transport</keyword>
<feature type="transmembrane region" description="Helical" evidence="9">
    <location>
        <begin position="133"/>
        <end position="152"/>
    </location>
</feature>
<evidence type="ECO:0000256" key="9">
    <source>
        <dbReference type="SAM" id="Phobius"/>
    </source>
</evidence>
<dbReference type="SUPFAM" id="SSF111352">
    <property type="entry name" value="Ammonium transporter"/>
    <property type="match status" value="1"/>
</dbReference>
<keyword evidence="5 9" id="KW-1133">Transmembrane helix</keyword>
<comment type="similarity">
    <text evidence="2">Belongs to the ammonia transporter channel (TC 1.A.11.2) family.</text>
</comment>
<feature type="transmembrane region" description="Helical" evidence="9">
    <location>
        <begin position="164"/>
        <end position="183"/>
    </location>
</feature>
<reference evidence="11 12" key="1">
    <citation type="submission" date="2023-07" db="EMBL/GenBank/DDBJ databases">
        <title>Protaetiibacter sp. nov WY-16 isolated from soil.</title>
        <authorList>
            <person name="Liu B."/>
            <person name="Wan Y."/>
        </authorList>
    </citation>
    <scope>NUCLEOTIDE SEQUENCE [LARGE SCALE GENOMIC DNA]</scope>
    <source>
        <strain evidence="11 12">WY-16</strain>
    </source>
</reference>
<evidence type="ECO:0000256" key="8">
    <source>
        <dbReference type="ARBA" id="ARBA00050025"/>
    </source>
</evidence>
<feature type="transmembrane region" description="Helical" evidence="9">
    <location>
        <begin position="250"/>
        <end position="272"/>
    </location>
</feature>
<proteinExistence type="inferred from homology"/>
<keyword evidence="7" id="KW-0924">Ammonia transport</keyword>
<dbReference type="EMBL" id="JAUQUB010000001">
    <property type="protein sequence ID" value="MDO7882061.1"/>
    <property type="molecule type" value="Genomic_DNA"/>
</dbReference>
<evidence type="ECO:0000256" key="4">
    <source>
        <dbReference type="ARBA" id="ARBA00022692"/>
    </source>
</evidence>
<dbReference type="PANTHER" id="PTHR43029:SF10">
    <property type="entry name" value="AMMONIUM TRANSPORTER MEP2"/>
    <property type="match status" value="1"/>
</dbReference>